<evidence type="ECO:0000256" key="3">
    <source>
        <dbReference type="PROSITE-ProRule" id="PRU00409"/>
    </source>
</evidence>
<name>A0A1B9GSA1_9TREE</name>
<evidence type="ECO:0000256" key="1">
    <source>
        <dbReference type="ARBA" id="ARBA00010871"/>
    </source>
</evidence>
<proteinExistence type="inferred from homology"/>
<keyword evidence="3" id="KW-0067">ATP-binding</keyword>
<feature type="domain" description="ATP-grasp" evidence="4">
    <location>
        <begin position="137"/>
        <end position="357"/>
    </location>
</feature>
<dbReference type="InterPro" id="IPR011761">
    <property type="entry name" value="ATP-grasp"/>
</dbReference>
<dbReference type="GO" id="GO:0005524">
    <property type="term" value="F:ATP binding"/>
    <property type="evidence" value="ECO:0007669"/>
    <property type="project" value="UniProtKB-UniRule"/>
</dbReference>
<gene>
    <name evidence="5" type="ORF">I316_04296</name>
</gene>
<dbReference type="Pfam" id="PF07478">
    <property type="entry name" value="Dala_Dala_lig_C"/>
    <property type="match status" value="1"/>
</dbReference>
<dbReference type="InterPro" id="IPR013815">
    <property type="entry name" value="ATP_grasp_subdomain_1"/>
</dbReference>
<keyword evidence="6" id="KW-1185">Reference proteome</keyword>
<dbReference type="Gene3D" id="3.30.1490.20">
    <property type="entry name" value="ATP-grasp fold, A domain"/>
    <property type="match status" value="1"/>
</dbReference>
<dbReference type="AlphaFoldDB" id="A0A1B9GSA1"/>
<dbReference type="PROSITE" id="PS50975">
    <property type="entry name" value="ATP_GRASP"/>
    <property type="match status" value="1"/>
</dbReference>
<dbReference type="EMBL" id="KI669502">
    <property type="protein sequence ID" value="OCF33950.1"/>
    <property type="molecule type" value="Genomic_DNA"/>
</dbReference>
<dbReference type="OrthoDB" id="422362at2759"/>
<dbReference type="InterPro" id="IPR011095">
    <property type="entry name" value="Dala_Dala_lig_C"/>
</dbReference>
<accession>A0A1B9GSA1</accession>
<dbReference type="STRING" id="1296120.A0A1B9GSA1"/>
<dbReference type="Proteomes" id="UP000092666">
    <property type="component" value="Unassembled WGS sequence"/>
</dbReference>
<dbReference type="PANTHER" id="PTHR23132:SF23">
    <property type="entry name" value="D-ALANINE--D-ALANINE LIGASE B"/>
    <property type="match status" value="1"/>
</dbReference>
<reference evidence="5 6" key="1">
    <citation type="submission" date="2013-07" db="EMBL/GenBank/DDBJ databases">
        <title>The Genome Sequence of Cryptococcus heveanensis BCC8398.</title>
        <authorList>
            <consortium name="The Broad Institute Genome Sequencing Platform"/>
            <person name="Cuomo C."/>
            <person name="Litvintseva A."/>
            <person name="Chen Y."/>
            <person name="Heitman J."/>
            <person name="Sun S."/>
            <person name="Springer D."/>
            <person name="Dromer F."/>
            <person name="Young S.K."/>
            <person name="Zeng Q."/>
            <person name="Gargeya S."/>
            <person name="Fitzgerald M."/>
            <person name="Abouelleil A."/>
            <person name="Alvarado L."/>
            <person name="Berlin A.M."/>
            <person name="Chapman S.B."/>
            <person name="Dewar J."/>
            <person name="Goldberg J."/>
            <person name="Griggs A."/>
            <person name="Gujja S."/>
            <person name="Hansen M."/>
            <person name="Howarth C."/>
            <person name="Imamovic A."/>
            <person name="Larimer J."/>
            <person name="McCowan C."/>
            <person name="Murphy C."/>
            <person name="Pearson M."/>
            <person name="Priest M."/>
            <person name="Roberts A."/>
            <person name="Saif S."/>
            <person name="Shea T."/>
            <person name="Sykes S."/>
            <person name="Wortman J."/>
            <person name="Nusbaum C."/>
            <person name="Birren B."/>
        </authorList>
    </citation>
    <scope>NUCLEOTIDE SEQUENCE [LARGE SCALE GENOMIC DNA]</scope>
    <source>
        <strain evidence="5 6">BCC8398</strain>
    </source>
</reference>
<keyword evidence="2" id="KW-0436">Ligase</keyword>
<evidence type="ECO:0000313" key="5">
    <source>
        <dbReference type="EMBL" id="OCF33950.1"/>
    </source>
</evidence>
<comment type="similarity">
    <text evidence="1">Belongs to the D-alanine--D-alanine ligase family.</text>
</comment>
<evidence type="ECO:0000256" key="2">
    <source>
        <dbReference type="ARBA" id="ARBA00022598"/>
    </source>
</evidence>
<dbReference type="Gene3D" id="3.30.470.20">
    <property type="entry name" value="ATP-grasp fold, B domain"/>
    <property type="match status" value="1"/>
</dbReference>
<dbReference type="GO" id="GO:0008716">
    <property type="term" value="F:D-alanine-D-alanine ligase activity"/>
    <property type="evidence" value="ECO:0007669"/>
    <property type="project" value="InterPro"/>
</dbReference>
<sequence>MKVNPTGYRTALLHQGAPVPAVKGISKPMKPGGYADGSADIAFALKRAGETIVTPVSNPEPTADLEWSFPDTVSGIREAIGQGANVLWANTVLHSKHAIVTLRDELAARDVRVFGPSPLSAEKYDDKEWTNRWLSTQEGLIGYFPKALLYGTSGSTSSLDAEVDDFPLPAVVKPIRGRGSHGVVRVSSKEEMRAAIEASLKESDAVLIEQYLSGEEITITVMPPGTFSVVGKKTEHWALPVITRFDQINGVAPWNGTVPVTANSRVVTSAEAASDLSYAAAQQRCEIVARLVQATAPIRIDCRRDVEGGAFFLFDVNLKPNAGGAGRPGRETQAALTTMSAAEIGWDWSEFAVNLLRTARPVKELLAE</sequence>
<keyword evidence="3" id="KW-0547">Nucleotide-binding</keyword>
<dbReference type="PANTHER" id="PTHR23132">
    <property type="entry name" value="D-ALANINE--D-ALANINE LIGASE"/>
    <property type="match status" value="1"/>
</dbReference>
<reference evidence="6" key="2">
    <citation type="submission" date="2013-12" db="EMBL/GenBank/DDBJ databases">
        <title>Evolution of pathogenesis and genome organization in the Tremellales.</title>
        <authorList>
            <person name="Cuomo C."/>
            <person name="Litvintseva A."/>
            <person name="Heitman J."/>
            <person name="Chen Y."/>
            <person name="Sun S."/>
            <person name="Springer D."/>
            <person name="Dromer F."/>
            <person name="Young S."/>
            <person name="Zeng Q."/>
            <person name="Chapman S."/>
            <person name="Gujja S."/>
            <person name="Saif S."/>
            <person name="Birren B."/>
        </authorList>
    </citation>
    <scope>NUCLEOTIDE SEQUENCE [LARGE SCALE GENOMIC DNA]</scope>
    <source>
        <strain evidence="6">BCC8398</strain>
    </source>
</reference>
<dbReference type="GO" id="GO:0046872">
    <property type="term" value="F:metal ion binding"/>
    <property type="evidence" value="ECO:0007669"/>
    <property type="project" value="InterPro"/>
</dbReference>
<dbReference type="SUPFAM" id="SSF56059">
    <property type="entry name" value="Glutathione synthetase ATP-binding domain-like"/>
    <property type="match status" value="1"/>
</dbReference>
<evidence type="ECO:0000313" key="6">
    <source>
        <dbReference type="Proteomes" id="UP000092666"/>
    </source>
</evidence>
<protein>
    <recommendedName>
        <fullName evidence="4">ATP-grasp domain-containing protein</fullName>
    </recommendedName>
</protein>
<evidence type="ECO:0000259" key="4">
    <source>
        <dbReference type="PROSITE" id="PS50975"/>
    </source>
</evidence>
<organism evidence="5 6">
    <name type="scientific">Kwoniella heveanensis BCC8398</name>
    <dbReference type="NCBI Taxonomy" id="1296120"/>
    <lineage>
        <taxon>Eukaryota</taxon>
        <taxon>Fungi</taxon>
        <taxon>Dikarya</taxon>
        <taxon>Basidiomycota</taxon>
        <taxon>Agaricomycotina</taxon>
        <taxon>Tremellomycetes</taxon>
        <taxon>Tremellales</taxon>
        <taxon>Cryptococcaceae</taxon>
        <taxon>Kwoniella</taxon>
    </lineage>
</organism>